<evidence type="ECO:0000259" key="1">
    <source>
        <dbReference type="Pfam" id="PF00557"/>
    </source>
</evidence>
<dbReference type="SUPFAM" id="SSF55920">
    <property type="entry name" value="Creatinase/aminopeptidase"/>
    <property type="match status" value="1"/>
</dbReference>
<dbReference type="PANTHER" id="PTHR46112">
    <property type="entry name" value="AMINOPEPTIDASE"/>
    <property type="match status" value="1"/>
</dbReference>
<reference evidence="2" key="2">
    <citation type="submission" date="2023-06" db="EMBL/GenBank/DDBJ databases">
        <authorList>
            <person name="Kobayashi Y."/>
            <person name="Kayamori A."/>
            <person name="Aoki K."/>
            <person name="Shiwa Y."/>
            <person name="Fujita N."/>
            <person name="Sugita T."/>
            <person name="Iwasaki W."/>
            <person name="Tanaka N."/>
            <person name="Takashima M."/>
        </authorList>
    </citation>
    <scope>NUCLEOTIDE SEQUENCE</scope>
    <source>
        <strain evidence="2">HIS016</strain>
    </source>
</reference>
<evidence type="ECO:0000313" key="2">
    <source>
        <dbReference type="EMBL" id="GMK58468.1"/>
    </source>
</evidence>
<dbReference type="InterPro" id="IPR000994">
    <property type="entry name" value="Pept_M24"/>
</dbReference>
<dbReference type="EMBL" id="BTCM01000005">
    <property type="protein sequence ID" value="GMK58468.1"/>
    <property type="molecule type" value="Genomic_DNA"/>
</dbReference>
<proteinExistence type="predicted"/>
<dbReference type="InterPro" id="IPR050659">
    <property type="entry name" value="Peptidase_M24B"/>
</dbReference>
<protein>
    <recommendedName>
        <fullName evidence="1">Peptidase M24 domain-containing protein</fullName>
    </recommendedName>
</protein>
<reference evidence="2" key="1">
    <citation type="journal article" date="2023" name="BMC Genomics">
        <title>Chromosome-level genome assemblies of Cutaneotrichosporon spp. (Trichosporonales, Basidiomycota) reveal imbalanced evolution between nucleotide sequences and chromosome synteny.</title>
        <authorList>
            <person name="Kobayashi Y."/>
            <person name="Kayamori A."/>
            <person name="Aoki K."/>
            <person name="Shiwa Y."/>
            <person name="Matsutani M."/>
            <person name="Fujita N."/>
            <person name="Sugita T."/>
            <person name="Iwasaki W."/>
            <person name="Tanaka N."/>
            <person name="Takashima M."/>
        </authorList>
    </citation>
    <scope>NUCLEOTIDE SEQUENCE</scope>
    <source>
        <strain evidence="2">HIS016</strain>
    </source>
</reference>
<dbReference type="InterPro" id="IPR036005">
    <property type="entry name" value="Creatinase/aminopeptidase-like"/>
</dbReference>
<dbReference type="CDD" id="cd01066">
    <property type="entry name" value="APP_MetAP"/>
    <property type="match status" value="1"/>
</dbReference>
<evidence type="ECO:0000313" key="3">
    <source>
        <dbReference type="Proteomes" id="UP001222932"/>
    </source>
</evidence>
<dbReference type="PANTHER" id="PTHR46112:SF2">
    <property type="entry name" value="XAA-PRO AMINOPEPTIDASE P-RELATED"/>
    <property type="match status" value="1"/>
</dbReference>
<accession>A0AAD3TX30</accession>
<dbReference type="Proteomes" id="UP001222932">
    <property type="component" value="Unassembled WGS sequence"/>
</dbReference>
<sequence length="237" mass="26611">MSAAVVSNPSAADAKAYTASLVDAERKAVAMFDEIPSLITVGMTEKELSDAIHQLGETKYGVRTHWHKRVIRSGPNTLKPFEENPPDRKIEADDILIIDLGPVFEDWEADFGRTYVLGDDPEKKAMVAALEPLWHRVKARFDARPDMSGEELYRIAQEETAKDGYDWGAPIAGHLVGQFPHERIPRDKITLYIADGNADTMATTGKNGHKRHWILEVHARDKQGRYQGFFEQLLTVS</sequence>
<name>A0AAD3TX30_9TREE</name>
<comment type="caution">
    <text evidence="2">The sequence shown here is derived from an EMBL/GenBank/DDBJ whole genome shotgun (WGS) entry which is preliminary data.</text>
</comment>
<dbReference type="AlphaFoldDB" id="A0AAD3TX30"/>
<dbReference type="Gene3D" id="3.90.230.10">
    <property type="entry name" value="Creatinase/methionine aminopeptidase superfamily"/>
    <property type="match status" value="1"/>
</dbReference>
<organism evidence="2 3">
    <name type="scientific">Cutaneotrichosporon spelunceum</name>
    <dbReference type="NCBI Taxonomy" id="1672016"/>
    <lineage>
        <taxon>Eukaryota</taxon>
        <taxon>Fungi</taxon>
        <taxon>Dikarya</taxon>
        <taxon>Basidiomycota</taxon>
        <taxon>Agaricomycotina</taxon>
        <taxon>Tremellomycetes</taxon>
        <taxon>Trichosporonales</taxon>
        <taxon>Trichosporonaceae</taxon>
        <taxon>Cutaneotrichosporon</taxon>
    </lineage>
</organism>
<keyword evidence="3" id="KW-1185">Reference proteome</keyword>
<gene>
    <name evidence="2" type="ORF">CspeluHIS016_0505000</name>
</gene>
<feature type="domain" description="Peptidase M24" evidence="1">
    <location>
        <begin position="23"/>
        <end position="186"/>
    </location>
</feature>
<dbReference type="Pfam" id="PF00557">
    <property type="entry name" value="Peptidase_M24"/>
    <property type="match status" value="1"/>
</dbReference>